<dbReference type="EMBL" id="GL541647">
    <property type="protein sequence ID" value="KDE08815.1"/>
    <property type="molecule type" value="Genomic_DNA"/>
</dbReference>
<accession>U5H0I8</accession>
<protein>
    <submittedName>
        <fullName evidence="1 2">Uncharacterized protein</fullName>
    </submittedName>
</protein>
<dbReference type="InParanoid" id="U5H0I8"/>
<dbReference type="EnsemblFungi" id="MVLG_00920T0">
    <property type="protein sequence ID" value="MVLG_00920T0"/>
    <property type="gene ID" value="MVLG_00920"/>
</dbReference>
<reference evidence="2" key="4">
    <citation type="submission" date="2015-06" db="UniProtKB">
        <authorList>
            <consortium name="EnsemblFungi"/>
        </authorList>
    </citation>
    <scope>IDENTIFICATION</scope>
</reference>
<dbReference type="Proteomes" id="UP000017200">
    <property type="component" value="Unassembled WGS sequence"/>
</dbReference>
<proteinExistence type="predicted"/>
<gene>
    <name evidence="1" type="ORF">MVLG_00920</name>
</gene>
<dbReference type="EMBL" id="AEIJ01000082">
    <property type="status" value="NOT_ANNOTATED_CDS"/>
    <property type="molecule type" value="Genomic_DNA"/>
</dbReference>
<evidence type="ECO:0000313" key="1">
    <source>
        <dbReference type="EMBL" id="KDE08815.1"/>
    </source>
</evidence>
<dbReference type="AlphaFoldDB" id="U5H0I8"/>
<reference evidence="1 3" key="3">
    <citation type="journal article" date="2015" name="BMC Genomics">
        <title>Sex and parasites: genomic and transcriptomic analysis of Microbotryum lychnidis-dioicae, the biotrophic and plant-castrating anther smut fungus.</title>
        <authorList>
            <person name="Perlin M.H."/>
            <person name="Amselem J."/>
            <person name="Fontanillas E."/>
            <person name="Toh S.S."/>
            <person name="Chen Z."/>
            <person name="Goldberg J."/>
            <person name="Duplessis S."/>
            <person name="Henrissat B."/>
            <person name="Young S."/>
            <person name="Zeng Q."/>
            <person name="Aguileta G."/>
            <person name="Petit E."/>
            <person name="Badouin H."/>
            <person name="Andrews J."/>
            <person name="Razeeq D."/>
            <person name="Gabaldon T."/>
            <person name="Quesneville H."/>
            <person name="Giraud T."/>
            <person name="Hood M.E."/>
            <person name="Schultz D.J."/>
            <person name="Cuomo C.A."/>
        </authorList>
    </citation>
    <scope>NUCLEOTIDE SEQUENCE [LARGE SCALE GENOMIC DNA]</scope>
    <source>
        <strain evidence="3">p1A1 Lamole</strain>
        <strain evidence="1">P1A1 Lamole</strain>
    </source>
</reference>
<organism evidence="1">
    <name type="scientific">Microbotryum lychnidis-dioicae (strain p1A1 Lamole / MvSl-1064)</name>
    <name type="common">Anther smut fungus</name>
    <dbReference type="NCBI Taxonomy" id="683840"/>
    <lineage>
        <taxon>Eukaryota</taxon>
        <taxon>Fungi</taxon>
        <taxon>Dikarya</taxon>
        <taxon>Basidiomycota</taxon>
        <taxon>Pucciniomycotina</taxon>
        <taxon>Microbotryomycetes</taxon>
        <taxon>Microbotryales</taxon>
        <taxon>Microbotryaceae</taxon>
        <taxon>Microbotryum</taxon>
    </lineage>
</organism>
<dbReference type="HOGENOM" id="CLU_1112034_0_0_1"/>
<dbReference type="OrthoDB" id="2539978at2759"/>
<name>U5H0I8_USTV1</name>
<evidence type="ECO:0000313" key="3">
    <source>
        <dbReference type="Proteomes" id="UP000017200"/>
    </source>
</evidence>
<keyword evidence="3" id="KW-1185">Reference proteome</keyword>
<evidence type="ECO:0000313" key="2">
    <source>
        <dbReference type="EnsemblFungi" id="MVLG_00920T0"/>
    </source>
</evidence>
<reference evidence="3" key="1">
    <citation type="submission" date="2010-11" db="EMBL/GenBank/DDBJ databases">
        <title>The genome sequence of Microbotryum violaceum strain p1A1 Lamole.</title>
        <authorList>
            <person name="Cuomo C."/>
            <person name="Perlin M."/>
            <person name="Young S.K."/>
            <person name="Zeng Q."/>
            <person name="Gargeya S."/>
            <person name="Alvarado L."/>
            <person name="Berlin A."/>
            <person name="Chapman S.B."/>
            <person name="Chen Z."/>
            <person name="Freedman E."/>
            <person name="Gellesch M."/>
            <person name="Goldberg J."/>
            <person name="Griggs A."/>
            <person name="Gujja S."/>
            <person name="Heilman E."/>
            <person name="Heiman D."/>
            <person name="Howarth C."/>
            <person name="Mehta T."/>
            <person name="Neiman D."/>
            <person name="Pearson M."/>
            <person name="Roberts A."/>
            <person name="Saif S."/>
            <person name="Shea T."/>
            <person name="Shenoy N."/>
            <person name="Sisk P."/>
            <person name="Stolte C."/>
            <person name="Sykes S."/>
            <person name="White J."/>
            <person name="Yandava C."/>
            <person name="Haas B."/>
            <person name="Nusbaum C."/>
            <person name="Birren B."/>
        </authorList>
    </citation>
    <scope>NUCLEOTIDE SEQUENCE [LARGE SCALE GENOMIC DNA]</scope>
    <source>
        <strain evidence="3">p1A1 Lamole</strain>
    </source>
</reference>
<reference evidence="1" key="2">
    <citation type="submission" date="2010-11" db="EMBL/GenBank/DDBJ databases">
        <authorList>
            <consortium name="The Broad Institute Genome Sequencing Platform"/>
            <person name="Earl A."/>
            <person name="Ward D."/>
            <person name="Feldgarden M."/>
            <person name="Gevers D."/>
            <person name="Butler R."/>
            <person name="Young S.K."/>
            <person name="Zeng Q."/>
            <person name="Gargeya S."/>
            <person name="Fitzgerald M."/>
            <person name="Haas B."/>
            <person name="Abouelleil A."/>
            <person name="Alvarado L."/>
            <person name="Arachchi H.M."/>
            <person name="Berlin A."/>
            <person name="Brown A."/>
            <person name="Chapman S.B."/>
            <person name="Chen Z."/>
            <person name="Dunbar C."/>
            <person name="Freedman E."/>
            <person name="Gearin G."/>
            <person name="Gellesch M."/>
            <person name="Goldberg J."/>
            <person name="Griggs A."/>
            <person name="Gujja S."/>
            <person name="Heilman E."/>
            <person name="Heiman D."/>
            <person name="Howarth C."/>
            <person name="Larson L."/>
            <person name="Lui A."/>
            <person name="MacDonald P.J.P."/>
            <person name="Mehta T."/>
            <person name="Montmayeur A."/>
            <person name="Murphy C."/>
            <person name="Neiman D."/>
            <person name="Pearson M."/>
            <person name="Priest M."/>
            <person name="Roberts A."/>
            <person name="Saif S."/>
            <person name="Shea T."/>
            <person name="Shenoy N."/>
            <person name="Sisk P."/>
            <person name="Stolte C."/>
            <person name="Sykes S."/>
            <person name="White J."/>
            <person name="Yandava C."/>
            <person name="Wortman J."/>
            <person name="Nusbaum C."/>
            <person name="Birren B."/>
        </authorList>
    </citation>
    <scope>NUCLEOTIDE SEQUENCE</scope>
    <source>
        <strain evidence="1">P1A1 Lamole</strain>
    </source>
</reference>
<sequence length="250" mass="27797">MASTPPPPSSTSIHTKEQFDELIRNQRPARDDDAFSMRQLLPPANPSVFPDDSKLTEDNYVDWDLTIDAQAYSALIKDYFSMPPCLPTWAGFNAWTNRAMVLVNHLRMAQLDLEQAIAARALDDLPHVFDGWRTTFYAMKVHDNKLPRVEHIFASMDTVARTLRNESNPALVAKAVAPTTSAALGKKGKWDRSGPAPSNCPACGQGKLWLDKCPDSRKRAKYIELKNAMKALQDSSSSTVGHASVQTLKR</sequence>